<dbReference type="InterPro" id="IPR015943">
    <property type="entry name" value="WD40/YVTN_repeat-like_dom_sf"/>
</dbReference>
<evidence type="ECO:0000313" key="3">
    <source>
        <dbReference type="Proteomes" id="UP000663829"/>
    </source>
</evidence>
<dbReference type="Gene3D" id="2.130.10.10">
    <property type="entry name" value="YVTN repeat-like/Quinoprotein amine dehydrogenase"/>
    <property type="match status" value="1"/>
</dbReference>
<keyword evidence="3" id="KW-1185">Reference proteome</keyword>
<gene>
    <name evidence="1" type="ORF">GPM918_LOCUS25108</name>
    <name evidence="2" type="ORF">SRO942_LOCUS25113</name>
</gene>
<dbReference type="Proteomes" id="UP000681722">
    <property type="component" value="Unassembled WGS sequence"/>
</dbReference>
<dbReference type="AlphaFoldDB" id="A0A814YK07"/>
<protein>
    <submittedName>
        <fullName evidence="1">Uncharacterized protein</fullName>
    </submittedName>
</protein>
<sequence length="469" mass="51553">SEASNASSSTSSATGSIKELLRRDKAVLLTNLLFLAIPQNSTRCIQSWQSRGSHNIDPVSVTDPESAVATSTTLFLESVNGRVWKTTNFHVTSAPHYTLTTEMNLSQSAGTLAGSLPDPNFISYVWVRNSTASQIAAGKSIQGIFSSFQTRGGKSVAIEKRSQSLPVLYGTGQGFGGFFKAQLAQQAPASSIIFSNTEQLTHYDFFIALESETVHPQYVLLCTDQRLLQLGQQDYCNRYDMLTGTDLVLADATVGVIGYFLNDYNYGGYRHGVADQNMIFSIDYVSGVICTFDIATGVHAHNCVNMSQRKFVNLIAINPRNYQTCVVYARSNVLQTLDFGATWTDVTGTLLADSSSREMPYAWCSVVIPMTKYNALASRTALGVYIVFGRQTDSSTEWRKLGLALSKVFVISFSYDSSRNLIVASTMGHGWWPLSRISEQPTFRMNDSRPLYTTATVTTTPMFNITSIN</sequence>
<reference evidence="1" key="1">
    <citation type="submission" date="2021-02" db="EMBL/GenBank/DDBJ databases">
        <authorList>
            <person name="Nowell W R."/>
        </authorList>
    </citation>
    <scope>NUCLEOTIDE SEQUENCE</scope>
</reference>
<feature type="non-terminal residue" evidence="1">
    <location>
        <position position="1"/>
    </location>
</feature>
<evidence type="ECO:0000313" key="1">
    <source>
        <dbReference type="EMBL" id="CAF1229718.1"/>
    </source>
</evidence>
<name>A0A814YK07_9BILA</name>
<comment type="caution">
    <text evidence="1">The sequence shown here is derived from an EMBL/GenBank/DDBJ whole genome shotgun (WGS) entry which is preliminary data.</text>
</comment>
<accession>A0A814YK07</accession>
<dbReference type="SUPFAM" id="SSF110296">
    <property type="entry name" value="Oligoxyloglucan reducing end-specific cellobiohydrolase"/>
    <property type="match status" value="1"/>
</dbReference>
<evidence type="ECO:0000313" key="2">
    <source>
        <dbReference type="EMBL" id="CAF3992401.1"/>
    </source>
</evidence>
<dbReference type="OrthoDB" id="10662766at2759"/>
<dbReference type="EMBL" id="CAJNOQ010009616">
    <property type="protein sequence ID" value="CAF1229718.1"/>
    <property type="molecule type" value="Genomic_DNA"/>
</dbReference>
<organism evidence="1 3">
    <name type="scientific">Didymodactylos carnosus</name>
    <dbReference type="NCBI Taxonomy" id="1234261"/>
    <lineage>
        <taxon>Eukaryota</taxon>
        <taxon>Metazoa</taxon>
        <taxon>Spiralia</taxon>
        <taxon>Gnathifera</taxon>
        <taxon>Rotifera</taxon>
        <taxon>Eurotatoria</taxon>
        <taxon>Bdelloidea</taxon>
        <taxon>Philodinida</taxon>
        <taxon>Philodinidae</taxon>
        <taxon>Didymodactylos</taxon>
    </lineage>
</organism>
<dbReference type="Proteomes" id="UP000663829">
    <property type="component" value="Unassembled WGS sequence"/>
</dbReference>
<proteinExistence type="predicted"/>
<dbReference type="EMBL" id="CAJOBC010009620">
    <property type="protein sequence ID" value="CAF3992401.1"/>
    <property type="molecule type" value="Genomic_DNA"/>
</dbReference>